<organism evidence="5 6">
    <name type="scientific">Ensete ventricosum</name>
    <name type="common">Abyssinian banana</name>
    <name type="synonym">Musa ensete</name>
    <dbReference type="NCBI Taxonomy" id="4639"/>
    <lineage>
        <taxon>Eukaryota</taxon>
        <taxon>Viridiplantae</taxon>
        <taxon>Streptophyta</taxon>
        <taxon>Embryophyta</taxon>
        <taxon>Tracheophyta</taxon>
        <taxon>Spermatophyta</taxon>
        <taxon>Magnoliopsida</taxon>
        <taxon>Liliopsida</taxon>
        <taxon>Zingiberales</taxon>
        <taxon>Musaceae</taxon>
        <taxon>Ensete</taxon>
    </lineage>
</organism>
<evidence type="ECO:0000313" key="5">
    <source>
        <dbReference type="EMBL" id="KAJ8506489.1"/>
    </source>
</evidence>
<accession>A0AAV8RRM0</accession>
<keyword evidence="2" id="KW-0963">Cytoplasm</keyword>
<keyword evidence="2" id="KW-0009">Actin-binding</keyword>
<dbReference type="PANTHER" id="PTHR12902:SF1">
    <property type="entry name" value="WISKOTT-ALDRICH SYNDROME PROTEIN FAMILY MEMBER"/>
    <property type="match status" value="1"/>
</dbReference>
<feature type="region of interest" description="Disordered" evidence="3">
    <location>
        <begin position="1346"/>
        <end position="1373"/>
    </location>
</feature>
<comment type="caution">
    <text evidence="5">The sequence shown here is derived from an EMBL/GenBank/DDBJ whole genome shotgun (WGS) entry which is preliminary data.</text>
</comment>
<dbReference type="Gene3D" id="6.10.280.150">
    <property type="match status" value="2"/>
</dbReference>
<feature type="region of interest" description="Disordered" evidence="3">
    <location>
        <begin position="1628"/>
        <end position="1652"/>
    </location>
</feature>
<comment type="similarity">
    <text evidence="1 2">Belongs to the SCAR/WAVE family.</text>
</comment>
<proteinExistence type="inferred from homology"/>
<dbReference type="Gene3D" id="1.20.5.340">
    <property type="match status" value="1"/>
</dbReference>
<feature type="domain" description="WH2" evidence="4">
    <location>
        <begin position="1679"/>
        <end position="1697"/>
    </location>
</feature>
<dbReference type="GO" id="GO:0071933">
    <property type="term" value="F:Arp2/3 complex binding"/>
    <property type="evidence" value="ECO:0007669"/>
    <property type="project" value="TreeGrafter"/>
</dbReference>
<comment type="subcellular location">
    <subcellularLocation>
        <location evidence="2">Cytoplasm</location>
        <location evidence="2">Cytoskeleton</location>
    </subcellularLocation>
</comment>
<dbReference type="InterPro" id="IPR003124">
    <property type="entry name" value="WH2_dom"/>
</dbReference>
<dbReference type="PROSITE" id="PS51082">
    <property type="entry name" value="WH2"/>
    <property type="match status" value="1"/>
</dbReference>
<sequence length="1742" mass="192223">MPTVRYQIRNEYGLADPELHRAADKDDPEAILEGVAMAGLVGVLRQLGDLAEFAAEIFRDLHEEVMGTAAKGHGLMLRVQQLEAEFPSVEKAIFSQSSHSNFAYNDGIDWHSRIQMDQNLITQGDMPRFILDSYEECRGPPRLFTLDKFDTAGAGACLKRYSDPSFFKMELVSSGLVETEIPREKKSRKMRKKGSNWKKGQTLESLLSPLADSTSQTTVSDQVSSKSATRLVRLRCRNSNNADGSKGCNLRKCLLALHSDEQKVVLDNSRRLSSLNASLVDSGELTSVMHDAVMDVSANYPLVRDVSTTETPTKEVVKFTCKFDHWKTGTEEFSEALHGPLGDMQNPQRNFNFVENKEKFADAESKSESSNCDGELNGTEKTTSVQMVDHKLADVEHKLERNNGYKTEDGGSEQENFMDALNSMEPEVETDSENKDRLELGVTKKEAYDMNFYTSETLDELLTQFSKQDTAAVSIVSIGLNHNLESGISSNLCNLSETPATQEKEITSNSSENSEYLLGETNDESCEECFPHDEVANPFDMISDGASDLKSFDNPILRSEVREEPKDITSNSSENSEYLLGETNDESCEECLPHDEVANLFDMISDGASDIKSFDIPILRSEVREEPCNSCVINSTSNLISTGPQEGFDALQFVKSHQVGTSVDHEAQLGRDETIKCSDGSPHSNRSYPEIHHPPELVEELVLEGITEMLDMPNRLSASPARTLPMEDYGNEGSPFITVPTEKEMQDSMDQGTKGFASNNDTTASLGGRSILTTAPHFDPDISINVQHDVALDKNICQYPEESTIETSSDYVKGIDDVEYPEESTVEISSEYVKGTDNVVQTMNGPSIGSKDDIISENPHHLCNPVELILEEASRSDMSNYLSESKYESSLTEVFEGHIEVSHPSNAGIQKSPQLTDQDSEVCSTESTPVPISAIVTITDKNLTEKLENIDVENLEVGGEDTDDMTKNNLAMPEIPQPQLEHFLGTEETLQSPKVKLAEPQESHKTNSTEQVPLCSESETFFNRVIDSPVVVGDSLKLANEFIQENLQSDVQRFEQITDVKDISAEFASEDETNSYDSSLVYAQESSGLVEDNIDSALSYQHQMKTHETFSPNMAKSLDSQSTPDMAVLSRVEQSALDPVASCGLPVEDSSDANDDGLHGDICDTMPNVHVHGNLHPFVNDTCLQYPVQSKQDFGSKCSVQGHHESAKQEMSLSANLFLDHASASLPEEAFALQTSNEVEPESLHQMGEYFELDIPINSDDVDEEPSEGPEPNHNAFISNVKYDELDIAPSSTTMTENLGSALVSSECCSEISACQMASNVSDMTFSLSPSSVVFVTESTSRLSSELQSDESTSCFPSQNSEEPPPLPPLPPLQWRTQKLQVSSLSPNANSSASLAGTNPFVTPSEIKPANKFIISPSGLSELPPIVVDQSHQPDAQCLDSSNSSSLTSSSLVYEKNIHAPDAQEGLRLPLADSFTPLPILESQISQHSTLQEEKVQPVADERFQISQMWPGSDLEKSHYSEHNHLKLEKEVIQPQNLFLFDSTLEDYNHHHNYGDFGGENAHLLKSSDLSLFSRLEMAQPGYVYSLEGSYSTPFGVVPTTEDEWLSIKPRSIRNRPRNPLIEAVAAHDRSTLRKVPEQAKPSDESKADKKDAVLESNILQLRKVSEHMKPSNKPKADERDELLEQIRNKSFSLKPAGLSKPNNRGHSTNIKVAAILEKANALRQAMVGSDEEDGGDSWSDC</sequence>
<feature type="compositionally biased region" description="Polar residues" evidence="3">
    <location>
        <begin position="1346"/>
        <end position="1362"/>
    </location>
</feature>
<keyword evidence="6" id="KW-1185">Reference proteome</keyword>
<keyword evidence="2" id="KW-0206">Cytoskeleton</keyword>
<dbReference type="GO" id="GO:0034237">
    <property type="term" value="F:protein kinase A regulatory subunit binding"/>
    <property type="evidence" value="ECO:0007669"/>
    <property type="project" value="TreeGrafter"/>
</dbReference>
<evidence type="ECO:0000259" key="4">
    <source>
        <dbReference type="PROSITE" id="PS51082"/>
    </source>
</evidence>
<evidence type="ECO:0000256" key="2">
    <source>
        <dbReference type="RuleBase" id="RU367034"/>
    </source>
</evidence>
<reference evidence="5 6" key="1">
    <citation type="submission" date="2022-12" db="EMBL/GenBank/DDBJ databases">
        <title>Chromosome-scale assembly of the Ensete ventricosum genome.</title>
        <authorList>
            <person name="Dussert Y."/>
            <person name="Stocks J."/>
            <person name="Wendawek A."/>
            <person name="Woldeyes F."/>
            <person name="Nichols R.A."/>
            <person name="Borrell J.S."/>
        </authorList>
    </citation>
    <scope>NUCLEOTIDE SEQUENCE [LARGE SCALE GENOMIC DNA]</scope>
    <source>
        <strain evidence="6">cv. Maze</strain>
        <tissue evidence="5">Seeds</tissue>
    </source>
</reference>
<dbReference type="Proteomes" id="UP001222027">
    <property type="component" value="Unassembled WGS sequence"/>
</dbReference>
<gene>
    <name evidence="5" type="ORF">OPV22_007375</name>
</gene>
<dbReference type="GO" id="GO:0030036">
    <property type="term" value="P:actin cytoskeleton organization"/>
    <property type="evidence" value="ECO:0007669"/>
    <property type="project" value="UniProtKB-UniRule"/>
</dbReference>
<dbReference type="GO" id="GO:0003779">
    <property type="term" value="F:actin binding"/>
    <property type="evidence" value="ECO:0007669"/>
    <property type="project" value="UniProtKB-UniRule"/>
</dbReference>
<dbReference type="GO" id="GO:0005856">
    <property type="term" value="C:cytoskeleton"/>
    <property type="evidence" value="ECO:0007669"/>
    <property type="project" value="UniProtKB-SubCell"/>
</dbReference>
<dbReference type="InterPro" id="IPR028288">
    <property type="entry name" value="SCAR/WAVE_fam"/>
</dbReference>
<evidence type="ECO:0000313" key="6">
    <source>
        <dbReference type="Proteomes" id="UP001222027"/>
    </source>
</evidence>
<name>A0AAV8RRM0_ENSVE</name>
<protein>
    <recommendedName>
        <fullName evidence="2">Protein SCAR</fullName>
    </recommendedName>
    <alternativeName>
        <fullName evidence="2">Protein WAVE</fullName>
    </alternativeName>
</protein>
<dbReference type="PANTHER" id="PTHR12902">
    <property type="entry name" value="WASP-1"/>
    <property type="match status" value="1"/>
</dbReference>
<feature type="compositionally biased region" description="Pro residues" evidence="3">
    <location>
        <begin position="1363"/>
        <end position="1372"/>
    </location>
</feature>
<evidence type="ECO:0000256" key="1">
    <source>
        <dbReference type="ARBA" id="ARBA00006993"/>
    </source>
</evidence>
<comment type="function">
    <text evidence="2">Involved in regulation of actin and microtubule organization. Part of a WAVE complex that activates the Arp2/3 complex.</text>
</comment>
<dbReference type="GO" id="GO:2000601">
    <property type="term" value="P:positive regulation of Arp2/3 complex-mediated actin nucleation"/>
    <property type="evidence" value="ECO:0007669"/>
    <property type="project" value="TreeGrafter"/>
</dbReference>
<evidence type="ECO:0000256" key="3">
    <source>
        <dbReference type="SAM" id="MobiDB-lite"/>
    </source>
</evidence>
<dbReference type="EMBL" id="JAQQAF010000002">
    <property type="protein sequence ID" value="KAJ8506489.1"/>
    <property type="molecule type" value="Genomic_DNA"/>
</dbReference>